<dbReference type="KEGG" id="ipu:128634891"/>
<keyword evidence="1" id="KW-1185">Reference proteome</keyword>
<gene>
    <name evidence="2" type="primary">LOC128634891</name>
</gene>
<evidence type="ECO:0000313" key="1">
    <source>
        <dbReference type="Proteomes" id="UP000221080"/>
    </source>
</evidence>
<dbReference type="GeneID" id="128634891"/>
<dbReference type="SUPFAM" id="SSF57184">
    <property type="entry name" value="Growth factor receptor domain"/>
    <property type="match status" value="1"/>
</dbReference>
<dbReference type="OrthoDB" id="300641at2759"/>
<dbReference type="AlphaFoldDB" id="A0A9F7RRZ7"/>
<dbReference type="InterPro" id="IPR006212">
    <property type="entry name" value="Furin_repeat"/>
</dbReference>
<dbReference type="InterPro" id="IPR009030">
    <property type="entry name" value="Growth_fac_rcpt_cys_sf"/>
</dbReference>
<accession>A0A9F7RRZ7</accession>
<proteinExistence type="predicted"/>
<dbReference type="RefSeq" id="XP_053541482.1">
    <property type="nucleotide sequence ID" value="XM_053685507.1"/>
</dbReference>
<organism evidence="1 2">
    <name type="scientific">Ictalurus punctatus</name>
    <name type="common">Channel catfish</name>
    <name type="synonym">Silurus punctatus</name>
    <dbReference type="NCBI Taxonomy" id="7998"/>
    <lineage>
        <taxon>Eukaryota</taxon>
        <taxon>Metazoa</taxon>
        <taxon>Chordata</taxon>
        <taxon>Craniata</taxon>
        <taxon>Vertebrata</taxon>
        <taxon>Euteleostomi</taxon>
        <taxon>Actinopterygii</taxon>
        <taxon>Neopterygii</taxon>
        <taxon>Teleostei</taxon>
        <taxon>Ostariophysi</taxon>
        <taxon>Siluriformes</taxon>
        <taxon>Ictaluridae</taxon>
        <taxon>Ictalurus</taxon>
    </lineage>
</organism>
<sequence length="90" mass="10125">METVGTPRYRHQCRHHCPQRSYEEPSRGVCLSCPESCLDWGSETLCLTCQTGHFLHNGACVNECPQEMFGDARGWRCQPCHASCLTCHGP</sequence>
<protein>
    <submittedName>
        <fullName evidence="2">Proprotein convertase subtilisin/kexin type 5-like</fullName>
    </submittedName>
</protein>
<reference evidence="1" key="1">
    <citation type="journal article" date="2016" name="Nat. Commun.">
        <title>The channel catfish genome sequence provides insights into the evolution of scale formation in teleosts.</title>
        <authorList>
            <person name="Liu Z."/>
            <person name="Liu S."/>
            <person name="Yao J."/>
            <person name="Bao L."/>
            <person name="Zhang J."/>
            <person name="Li Y."/>
            <person name="Jiang C."/>
            <person name="Sun L."/>
            <person name="Wang R."/>
            <person name="Zhang Y."/>
            <person name="Zhou T."/>
            <person name="Zeng Q."/>
            <person name="Fu Q."/>
            <person name="Gao S."/>
            <person name="Li N."/>
            <person name="Koren S."/>
            <person name="Jiang Y."/>
            <person name="Zimin A."/>
            <person name="Xu P."/>
            <person name="Phillippy A.M."/>
            <person name="Geng X."/>
            <person name="Song L."/>
            <person name="Sun F."/>
            <person name="Li C."/>
            <person name="Wang X."/>
            <person name="Chen A."/>
            <person name="Jin Y."/>
            <person name="Yuan Z."/>
            <person name="Yang Y."/>
            <person name="Tan S."/>
            <person name="Peatman E."/>
            <person name="Lu J."/>
            <person name="Qin Z."/>
            <person name="Dunham R."/>
            <person name="Li Z."/>
            <person name="Sonstegard T."/>
            <person name="Feng J."/>
            <person name="Danzmann R.G."/>
            <person name="Schroeder S."/>
            <person name="Scheffler B."/>
            <person name="Duke M.V."/>
            <person name="Ballard L."/>
            <person name="Kucuktas H."/>
            <person name="Kaltenboeck L."/>
            <person name="Liu H."/>
            <person name="Armbruster J."/>
            <person name="Xie Y."/>
            <person name="Kirby M.L."/>
            <person name="Tian Y."/>
            <person name="Flanagan M.E."/>
            <person name="Mu W."/>
            <person name="Waldbieser G.C."/>
        </authorList>
    </citation>
    <scope>NUCLEOTIDE SEQUENCE [LARGE SCALE GENOMIC DNA]</scope>
    <source>
        <strain evidence="1">SDA103</strain>
    </source>
</reference>
<reference evidence="2" key="2">
    <citation type="submission" date="2025-08" db="UniProtKB">
        <authorList>
            <consortium name="RefSeq"/>
        </authorList>
    </citation>
    <scope>IDENTIFICATION</scope>
    <source>
        <tissue evidence="2">Blood</tissue>
    </source>
</reference>
<dbReference type="Proteomes" id="UP000221080">
    <property type="component" value="Chromosome 14"/>
</dbReference>
<dbReference type="Gene3D" id="2.10.220.10">
    <property type="entry name" value="Hormone Receptor, Insulin-like Growth Factor Receptor 1, Chain A, domain 2"/>
    <property type="match status" value="2"/>
</dbReference>
<evidence type="ECO:0000313" key="2">
    <source>
        <dbReference type="RefSeq" id="XP_053541482.1"/>
    </source>
</evidence>
<dbReference type="SMART" id="SM00261">
    <property type="entry name" value="FU"/>
    <property type="match status" value="1"/>
</dbReference>
<name>A0A9F7RRZ7_ICTPU</name>